<dbReference type="NCBIfam" id="TIGR00741">
    <property type="entry name" value="yfiA"/>
    <property type="match status" value="1"/>
</dbReference>
<gene>
    <name evidence="2" type="ordered locus">Cwoe_4600</name>
</gene>
<organism evidence="2 3">
    <name type="scientific">Conexibacter woesei (strain DSM 14684 / CCUG 47730 / CIP 108061 / JCM 11494 / NBRC 100937 / ID131577)</name>
    <dbReference type="NCBI Taxonomy" id="469383"/>
    <lineage>
        <taxon>Bacteria</taxon>
        <taxon>Bacillati</taxon>
        <taxon>Actinomycetota</taxon>
        <taxon>Thermoleophilia</taxon>
        <taxon>Solirubrobacterales</taxon>
        <taxon>Conexibacteraceae</taxon>
        <taxon>Conexibacter</taxon>
    </lineage>
</organism>
<keyword evidence="2" id="KW-0687">Ribonucleoprotein</keyword>
<dbReference type="AlphaFoldDB" id="D3F918"/>
<keyword evidence="2" id="KW-0689">Ribosomal protein</keyword>
<dbReference type="RefSeq" id="WP_012936064.1">
    <property type="nucleotide sequence ID" value="NC_013739.1"/>
</dbReference>
<reference evidence="3" key="2">
    <citation type="submission" date="2010-01" db="EMBL/GenBank/DDBJ databases">
        <title>The complete genome of Conexibacter woesei DSM 14684.</title>
        <authorList>
            <consortium name="US DOE Joint Genome Institute (JGI-PGF)"/>
            <person name="Lucas S."/>
            <person name="Copeland A."/>
            <person name="Lapidus A."/>
            <person name="Glavina del Rio T."/>
            <person name="Dalin E."/>
            <person name="Tice H."/>
            <person name="Bruce D."/>
            <person name="Goodwin L."/>
            <person name="Pitluck S."/>
            <person name="Kyrpides N."/>
            <person name="Mavromatis K."/>
            <person name="Ivanova N."/>
            <person name="Mikhailova N."/>
            <person name="Chertkov O."/>
            <person name="Brettin T."/>
            <person name="Detter J.C."/>
            <person name="Han C."/>
            <person name="Larimer F."/>
            <person name="Land M."/>
            <person name="Hauser L."/>
            <person name="Markowitz V."/>
            <person name="Cheng J.-F."/>
            <person name="Hugenholtz P."/>
            <person name="Woyke T."/>
            <person name="Wu D."/>
            <person name="Pukall R."/>
            <person name="Steenblock K."/>
            <person name="Schneider S."/>
            <person name="Klenk H.-P."/>
            <person name="Eisen J.A."/>
        </authorList>
    </citation>
    <scope>NUCLEOTIDE SEQUENCE [LARGE SCALE GENOMIC DNA]</scope>
    <source>
        <strain evidence="3">DSM 14684 / CIP 108061 / JCM 11494 / NBRC 100937 / ID131577</strain>
    </source>
</reference>
<feature type="compositionally biased region" description="Basic residues" evidence="1">
    <location>
        <begin position="91"/>
        <end position="102"/>
    </location>
</feature>
<evidence type="ECO:0000313" key="2">
    <source>
        <dbReference type="EMBL" id="ADB53013.1"/>
    </source>
</evidence>
<evidence type="ECO:0000256" key="1">
    <source>
        <dbReference type="SAM" id="MobiDB-lite"/>
    </source>
</evidence>
<evidence type="ECO:0000313" key="3">
    <source>
        <dbReference type="Proteomes" id="UP000008229"/>
    </source>
</evidence>
<keyword evidence="3" id="KW-1185">Reference proteome</keyword>
<dbReference type="EMBL" id="CP001854">
    <property type="protein sequence ID" value="ADB53013.1"/>
    <property type="molecule type" value="Genomic_DNA"/>
</dbReference>
<dbReference type="eggNOG" id="COG1544">
    <property type="taxonomic scope" value="Bacteria"/>
</dbReference>
<protein>
    <submittedName>
        <fullName evidence="2">Sigma 54 modulation protein/ribosomal protein S30EA</fullName>
    </submittedName>
</protein>
<dbReference type="GO" id="GO:0005840">
    <property type="term" value="C:ribosome"/>
    <property type="evidence" value="ECO:0007669"/>
    <property type="project" value="UniProtKB-KW"/>
</dbReference>
<name>D3F918_CONWI</name>
<feature type="compositionally biased region" description="Low complexity" evidence="1">
    <location>
        <begin position="105"/>
        <end position="117"/>
    </location>
</feature>
<proteinExistence type="predicted"/>
<accession>D3F918</accession>
<sequence length="117" mass="13397">MRIEVKGRNTSVTQAQREQIERRFRKIARQVSELAQLEVELSEQRNPSIPEAQVAEATLYLKGVTLRARAEAGDMGHAINLCEEQLFKQVKRHRDKRRKRRETRAAQAAAYGAQAQA</sequence>
<dbReference type="STRING" id="469383.Cwoe_4600"/>
<reference evidence="2 3" key="1">
    <citation type="journal article" date="2010" name="Stand. Genomic Sci.">
        <title>Complete genome sequence of Conexibacter woesei type strain (ID131577).</title>
        <authorList>
            <person name="Pukall R."/>
            <person name="Lapidus A."/>
            <person name="Glavina Del Rio T."/>
            <person name="Copeland A."/>
            <person name="Tice H."/>
            <person name="Cheng J.-F."/>
            <person name="Lucas S."/>
            <person name="Chen F."/>
            <person name="Nolan M."/>
            <person name="Bruce D."/>
            <person name="Goodwin L."/>
            <person name="Pitluck S."/>
            <person name="Mavromatis K."/>
            <person name="Ivanova N."/>
            <person name="Ovchinnikova G."/>
            <person name="Pati A."/>
            <person name="Chen A."/>
            <person name="Palaniappan K."/>
            <person name="Land M."/>
            <person name="Hauser L."/>
            <person name="Chang Y.-J."/>
            <person name="Jeffries C.D."/>
            <person name="Chain P."/>
            <person name="Meincke L."/>
            <person name="Sims D."/>
            <person name="Brettin T."/>
            <person name="Detter J.C."/>
            <person name="Rohde M."/>
            <person name="Goeker M."/>
            <person name="Bristow J."/>
            <person name="Eisen J.A."/>
            <person name="Markowitz V."/>
            <person name="Kyrpides N.C."/>
            <person name="Klenk H.-P."/>
            <person name="Hugenholtz P."/>
        </authorList>
    </citation>
    <scope>NUCLEOTIDE SEQUENCE [LARGE SCALE GENOMIC DNA]</scope>
    <source>
        <strain evidence="3">DSM 14684 / CIP 108061 / JCM 11494 / NBRC 100937 / ID131577</strain>
    </source>
</reference>
<dbReference type="HOGENOM" id="CLU_2080777_0_0_11"/>
<dbReference type="Proteomes" id="UP000008229">
    <property type="component" value="Chromosome"/>
</dbReference>
<dbReference type="Pfam" id="PF02482">
    <property type="entry name" value="Ribosomal_S30AE"/>
    <property type="match status" value="1"/>
</dbReference>
<feature type="region of interest" description="Disordered" evidence="1">
    <location>
        <begin position="91"/>
        <end position="117"/>
    </location>
</feature>
<dbReference type="InterPro" id="IPR036567">
    <property type="entry name" value="RHF-like"/>
</dbReference>
<dbReference type="KEGG" id="cwo:Cwoe_4600"/>
<dbReference type="InterPro" id="IPR003489">
    <property type="entry name" value="RHF/RaiA"/>
</dbReference>
<dbReference type="SUPFAM" id="SSF69754">
    <property type="entry name" value="Ribosome binding protein Y (YfiA homologue)"/>
    <property type="match status" value="1"/>
</dbReference>
<dbReference type="OrthoDB" id="5244594at2"/>
<dbReference type="Gene3D" id="3.30.160.100">
    <property type="entry name" value="Ribosome hibernation promotion factor-like"/>
    <property type="match status" value="1"/>
</dbReference>